<organism evidence="1 2">
    <name type="scientific">Scophthalmus maximus</name>
    <name type="common">Turbot</name>
    <name type="synonym">Psetta maxima</name>
    <dbReference type="NCBI Taxonomy" id="52904"/>
    <lineage>
        <taxon>Eukaryota</taxon>
        <taxon>Metazoa</taxon>
        <taxon>Chordata</taxon>
        <taxon>Craniata</taxon>
        <taxon>Vertebrata</taxon>
        <taxon>Euteleostomi</taxon>
        <taxon>Actinopterygii</taxon>
        <taxon>Neopterygii</taxon>
        <taxon>Teleostei</taxon>
        <taxon>Neoteleostei</taxon>
        <taxon>Acanthomorphata</taxon>
        <taxon>Carangaria</taxon>
        <taxon>Pleuronectiformes</taxon>
        <taxon>Pleuronectoidei</taxon>
        <taxon>Scophthalmidae</taxon>
        <taxon>Scophthalmus</taxon>
    </lineage>
</organism>
<keyword evidence="2" id="KW-1185">Reference proteome</keyword>
<gene>
    <name evidence="1" type="ORF">SMAX5B_017544</name>
</gene>
<evidence type="ECO:0000313" key="1">
    <source>
        <dbReference type="EMBL" id="AWO95829.1"/>
    </source>
</evidence>
<proteinExistence type="predicted"/>
<evidence type="ECO:0000313" key="2">
    <source>
        <dbReference type="Proteomes" id="UP000246464"/>
    </source>
</evidence>
<protein>
    <submittedName>
        <fullName evidence="1">Uncharacterized protein</fullName>
    </submittedName>
</protein>
<dbReference type="EMBL" id="CP026243">
    <property type="protein sequence ID" value="AWO95829.1"/>
    <property type="molecule type" value="Genomic_DNA"/>
</dbReference>
<accession>A0A2U9AVV4</accession>
<name>A0A2U9AVV4_SCOMX</name>
<reference evidence="1 2" key="1">
    <citation type="submission" date="2017-12" db="EMBL/GenBank/DDBJ databases">
        <title>Integrating genomic resources of turbot (Scophthalmus maximus) in depth evaluation of genetic and physical mapping variation across individuals.</title>
        <authorList>
            <person name="Martinez P."/>
        </authorList>
    </citation>
    <scope>NUCLEOTIDE SEQUENCE [LARGE SCALE GENOMIC DNA]</scope>
</reference>
<dbReference type="AlphaFoldDB" id="A0A2U9AVV4"/>
<dbReference type="Proteomes" id="UP000246464">
    <property type="component" value="Chromosome 1"/>
</dbReference>
<sequence>MAGMEPDDNSPVAHPGIPGILIYKSAALPAFGALVHELPGIIDGAAAYRNLAVPPA</sequence>